<dbReference type="Proteomes" id="UP001501666">
    <property type="component" value="Unassembled WGS sequence"/>
</dbReference>
<dbReference type="RefSeq" id="WP_346156416.1">
    <property type="nucleotide sequence ID" value="NZ_BAAATE010000047.1"/>
</dbReference>
<comment type="caution">
    <text evidence="1">The sequence shown here is derived from an EMBL/GenBank/DDBJ whole genome shotgun (WGS) entry which is preliminary data.</text>
</comment>
<sequence length="273" mass="27408">MAGTSGSISAAGTDAEYEILCDDNAGVITPFMRRLVDTNGVVSVVDTALDGTTVYAPTGTVGRCPLETTDSEALVLCDDDGAGNVVTFLRTYTFAADGTVTTEDLDLAGAAYTVVGTVGVCAAAAGDEHEFEVLCDVNAGVATTFLRRYSVDEAGVVTVTNTTLDGVTAYAPTGTVGICSAATVNPQIDSTIQRQVGAGTVTIPAGARSVTVTVVSGAPTVAIGGGAATTLPAGGSFSWGIDRGGDPGEALQDEFVFTGVAGSDFVVHTTREV</sequence>
<evidence type="ECO:0000313" key="2">
    <source>
        <dbReference type="Proteomes" id="UP001501666"/>
    </source>
</evidence>
<accession>A0ABN3TBB5</accession>
<reference evidence="1 2" key="1">
    <citation type="journal article" date="2019" name="Int. J. Syst. Evol. Microbiol.">
        <title>The Global Catalogue of Microorganisms (GCM) 10K type strain sequencing project: providing services to taxonomists for standard genome sequencing and annotation.</title>
        <authorList>
            <consortium name="The Broad Institute Genomics Platform"/>
            <consortium name="The Broad Institute Genome Sequencing Center for Infectious Disease"/>
            <person name="Wu L."/>
            <person name="Ma J."/>
        </authorList>
    </citation>
    <scope>NUCLEOTIDE SEQUENCE [LARGE SCALE GENOMIC DNA]</scope>
    <source>
        <strain evidence="1 2">JCM 6835</strain>
    </source>
</reference>
<evidence type="ECO:0000313" key="1">
    <source>
        <dbReference type="EMBL" id="GAA2697432.1"/>
    </source>
</evidence>
<proteinExistence type="predicted"/>
<organism evidence="1 2">
    <name type="scientific">Nonomuraea recticatena</name>
    <dbReference type="NCBI Taxonomy" id="46178"/>
    <lineage>
        <taxon>Bacteria</taxon>
        <taxon>Bacillati</taxon>
        <taxon>Actinomycetota</taxon>
        <taxon>Actinomycetes</taxon>
        <taxon>Streptosporangiales</taxon>
        <taxon>Streptosporangiaceae</taxon>
        <taxon>Nonomuraea</taxon>
    </lineage>
</organism>
<protein>
    <submittedName>
        <fullName evidence="1">Uncharacterized protein</fullName>
    </submittedName>
</protein>
<name>A0ABN3TBB5_9ACTN</name>
<dbReference type="EMBL" id="BAAATE010000047">
    <property type="protein sequence ID" value="GAA2697432.1"/>
    <property type="molecule type" value="Genomic_DNA"/>
</dbReference>
<keyword evidence="2" id="KW-1185">Reference proteome</keyword>
<gene>
    <name evidence="1" type="ORF">GCM10010412_092290</name>
</gene>